<comment type="similarity">
    <text evidence="2">Belongs to the ABC transporter superfamily.</text>
</comment>
<dbReference type="GO" id="GO:0005886">
    <property type="term" value="C:plasma membrane"/>
    <property type="evidence" value="ECO:0007669"/>
    <property type="project" value="UniProtKB-SubCell"/>
</dbReference>
<dbReference type="GO" id="GO:0005524">
    <property type="term" value="F:ATP binding"/>
    <property type="evidence" value="ECO:0007669"/>
    <property type="project" value="UniProtKB-KW"/>
</dbReference>
<evidence type="ECO:0000256" key="6">
    <source>
        <dbReference type="ARBA" id="ARBA00022840"/>
    </source>
</evidence>
<dbReference type="InterPro" id="IPR003593">
    <property type="entry name" value="AAA+_ATPase"/>
</dbReference>
<keyword evidence="6 9" id="KW-0067">ATP-binding</keyword>
<dbReference type="AlphaFoldDB" id="A0A941HRL9"/>
<dbReference type="PROSITE" id="PS50893">
    <property type="entry name" value="ABC_TRANSPORTER_2"/>
    <property type="match status" value="1"/>
</dbReference>
<evidence type="ECO:0000256" key="7">
    <source>
        <dbReference type="ARBA" id="ARBA00023136"/>
    </source>
</evidence>
<dbReference type="InterPro" id="IPR027417">
    <property type="entry name" value="P-loop_NTPase"/>
</dbReference>
<feature type="domain" description="ABC transporter" evidence="8">
    <location>
        <begin position="9"/>
        <end position="258"/>
    </location>
</feature>
<dbReference type="FunFam" id="3.40.50.300:FF:000016">
    <property type="entry name" value="Oligopeptide ABC transporter ATP-binding component"/>
    <property type="match status" value="1"/>
</dbReference>
<keyword evidence="4" id="KW-1003">Cell membrane</keyword>
<evidence type="ECO:0000256" key="2">
    <source>
        <dbReference type="ARBA" id="ARBA00005417"/>
    </source>
</evidence>
<dbReference type="Pfam" id="PF08352">
    <property type="entry name" value="oligo_HPY"/>
    <property type="match status" value="1"/>
</dbReference>
<evidence type="ECO:0000256" key="4">
    <source>
        <dbReference type="ARBA" id="ARBA00022475"/>
    </source>
</evidence>
<evidence type="ECO:0000259" key="8">
    <source>
        <dbReference type="PROSITE" id="PS50893"/>
    </source>
</evidence>
<dbReference type="SMART" id="SM00382">
    <property type="entry name" value="AAA"/>
    <property type="match status" value="1"/>
</dbReference>
<dbReference type="PROSITE" id="PS00211">
    <property type="entry name" value="ABC_TRANSPORTER_1"/>
    <property type="match status" value="1"/>
</dbReference>
<gene>
    <name evidence="9" type="ORF">KC820_00060</name>
</gene>
<keyword evidence="10" id="KW-1185">Reference proteome</keyword>
<keyword evidence="3" id="KW-0813">Transport</keyword>
<dbReference type="Proteomes" id="UP000675431">
    <property type="component" value="Unassembled WGS sequence"/>
</dbReference>
<accession>A0A941HRL9</accession>
<dbReference type="Gene3D" id="3.40.50.300">
    <property type="entry name" value="P-loop containing nucleotide triphosphate hydrolases"/>
    <property type="match status" value="1"/>
</dbReference>
<keyword evidence="5" id="KW-0547">Nucleotide-binding</keyword>
<dbReference type="InterPro" id="IPR003439">
    <property type="entry name" value="ABC_transporter-like_ATP-bd"/>
</dbReference>
<organism evidence="9 10">
    <name type="scientific">Allobacillus saliphilus</name>
    <dbReference type="NCBI Taxonomy" id="2912308"/>
    <lineage>
        <taxon>Bacteria</taxon>
        <taxon>Bacillati</taxon>
        <taxon>Bacillota</taxon>
        <taxon>Bacilli</taxon>
        <taxon>Bacillales</taxon>
        <taxon>Bacillaceae</taxon>
        <taxon>Allobacillus</taxon>
    </lineage>
</organism>
<dbReference type="Pfam" id="PF00005">
    <property type="entry name" value="ABC_tran"/>
    <property type="match status" value="1"/>
</dbReference>
<dbReference type="PANTHER" id="PTHR43297:SF2">
    <property type="entry name" value="DIPEPTIDE TRANSPORT ATP-BINDING PROTEIN DPPD"/>
    <property type="match status" value="1"/>
</dbReference>
<evidence type="ECO:0000256" key="5">
    <source>
        <dbReference type="ARBA" id="ARBA00022741"/>
    </source>
</evidence>
<evidence type="ECO:0000313" key="10">
    <source>
        <dbReference type="Proteomes" id="UP000675431"/>
    </source>
</evidence>
<dbReference type="InterPro" id="IPR050388">
    <property type="entry name" value="ABC_Ni/Peptide_Import"/>
</dbReference>
<proteinExistence type="inferred from homology"/>
<reference evidence="9 10" key="1">
    <citation type="submission" date="2021-04" db="EMBL/GenBank/DDBJ databases">
        <title>Allobacillus sp. nov. SKP8-2 isolated from shrimp paste.</title>
        <authorList>
            <person name="Tanasupawat S."/>
            <person name="Yiamsombat S."/>
            <person name="Kanchanasin P."/>
            <person name="Kuncharoen N."/>
        </authorList>
    </citation>
    <scope>NUCLEOTIDE SEQUENCE [LARGE SCALE GENOMIC DNA]</scope>
    <source>
        <strain evidence="9 10">SKP8-2</strain>
    </source>
</reference>
<dbReference type="RefSeq" id="WP_212366962.1">
    <property type="nucleotide sequence ID" value="NZ_JAGSIE010000001.1"/>
</dbReference>
<dbReference type="InterPro" id="IPR013563">
    <property type="entry name" value="Oligopep_ABC_C"/>
</dbReference>
<keyword evidence="7" id="KW-0472">Membrane</keyword>
<dbReference type="GO" id="GO:0016887">
    <property type="term" value="F:ATP hydrolysis activity"/>
    <property type="evidence" value="ECO:0007669"/>
    <property type="project" value="InterPro"/>
</dbReference>
<comment type="caution">
    <text evidence="9">The sequence shown here is derived from an EMBL/GenBank/DDBJ whole genome shotgun (WGS) entry which is preliminary data.</text>
</comment>
<dbReference type="NCBIfam" id="TIGR01727">
    <property type="entry name" value="oligo_HPY"/>
    <property type="match status" value="1"/>
</dbReference>
<dbReference type="EMBL" id="JAGSIE010000001">
    <property type="protein sequence ID" value="MBR7552533.1"/>
    <property type="molecule type" value="Genomic_DNA"/>
</dbReference>
<dbReference type="CDD" id="cd03257">
    <property type="entry name" value="ABC_NikE_OppD_transporters"/>
    <property type="match status" value="1"/>
</dbReference>
<dbReference type="SUPFAM" id="SSF52540">
    <property type="entry name" value="P-loop containing nucleoside triphosphate hydrolases"/>
    <property type="match status" value="1"/>
</dbReference>
<name>A0A941HRL9_9BACI</name>
<evidence type="ECO:0000256" key="1">
    <source>
        <dbReference type="ARBA" id="ARBA00004202"/>
    </source>
</evidence>
<dbReference type="PANTHER" id="PTHR43297">
    <property type="entry name" value="OLIGOPEPTIDE TRANSPORT ATP-BINDING PROTEIN APPD"/>
    <property type="match status" value="1"/>
</dbReference>
<dbReference type="InterPro" id="IPR017871">
    <property type="entry name" value="ABC_transporter-like_CS"/>
</dbReference>
<evidence type="ECO:0000256" key="3">
    <source>
        <dbReference type="ARBA" id="ARBA00022448"/>
    </source>
</evidence>
<evidence type="ECO:0000313" key="9">
    <source>
        <dbReference type="EMBL" id="MBR7552533.1"/>
    </source>
</evidence>
<sequence>MSEHLLEVNQLKTHFKTETGQVTAVDGISFHIDEGETLGVVGESGCGKSVTSESILRLLNERKGNTTYEGEINYRGKDLLNVSMKEMRKIRGNEISMIFQDAMSSLNPVYTVGNQIMETIILHQNLSKKEAEQKAIDMLALTGIPSPEKRIHEYPHELSGGMKQRVMIAQALSCRPNLLIADEPTTALDVTIQSQILDLMEDLKKEYDMGIMFITHDLGVVAEICTRVIVMYLGQIVEEATVKDLFDQPLHPYTKGLIKSIPQLDGERKKDLFVIKGKVPTLNDVPKGCRFASRCSFSTDKCVEEEPPTFEHTPEHKVKCWHYKEILEKEGADFGKERTTTASH</sequence>
<protein>
    <submittedName>
        <fullName evidence="9">ABC transporter ATP-binding protein</fullName>
    </submittedName>
</protein>
<comment type="subcellular location">
    <subcellularLocation>
        <location evidence="1">Cell membrane</location>
        <topology evidence="1">Peripheral membrane protein</topology>
    </subcellularLocation>
</comment>
<dbReference type="GO" id="GO:0015833">
    <property type="term" value="P:peptide transport"/>
    <property type="evidence" value="ECO:0007669"/>
    <property type="project" value="InterPro"/>
</dbReference>